<comment type="cofactor">
    <cofactor evidence="1">
        <name>FAD</name>
        <dbReference type="ChEBI" id="CHEBI:57692"/>
    </cofactor>
</comment>
<reference evidence="5 6" key="1">
    <citation type="submission" date="2020-08" db="EMBL/GenBank/DDBJ databases">
        <title>A Genomic Blueprint of the Chicken Gut Microbiome.</title>
        <authorList>
            <person name="Gilroy R."/>
            <person name="Ravi A."/>
            <person name="Getino M."/>
            <person name="Pursley I."/>
            <person name="Horton D.L."/>
            <person name="Alikhan N.-F."/>
            <person name="Baker D."/>
            <person name="Gharbi K."/>
            <person name="Hall N."/>
            <person name="Watson M."/>
            <person name="Adriaenssens E.M."/>
            <person name="Foster-Nyarko E."/>
            <person name="Jarju S."/>
            <person name="Secka A."/>
            <person name="Antonio M."/>
            <person name="Oren A."/>
            <person name="Chaudhuri R."/>
            <person name="La Ragione R.M."/>
            <person name="Hildebrand F."/>
            <person name="Pallen M.J."/>
        </authorList>
    </citation>
    <scope>NUCLEOTIDE SEQUENCE [LARGE SCALE GENOMIC DNA]</scope>
    <source>
        <strain evidence="5 6">Sa1CUA4</strain>
    </source>
</reference>
<proteinExistence type="predicted"/>
<dbReference type="EMBL" id="JACSPM010000001">
    <property type="protein sequence ID" value="MBD8022135.1"/>
    <property type="molecule type" value="Genomic_DNA"/>
</dbReference>
<dbReference type="InterPro" id="IPR036188">
    <property type="entry name" value="FAD/NAD-bd_sf"/>
</dbReference>
<keyword evidence="5" id="KW-0560">Oxidoreductase</keyword>
<keyword evidence="5" id="KW-0503">Monooxygenase</keyword>
<accession>A0ABR8WYH9</accession>
<dbReference type="Gene3D" id="3.40.30.120">
    <property type="match status" value="1"/>
</dbReference>
<evidence type="ECO:0000256" key="3">
    <source>
        <dbReference type="ARBA" id="ARBA00022827"/>
    </source>
</evidence>
<gene>
    <name evidence="5" type="ORF">H9622_00850</name>
</gene>
<protein>
    <submittedName>
        <fullName evidence="5">FAD-dependent monooxygenase</fullName>
    </submittedName>
</protein>
<dbReference type="InterPro" id="IPR050641">
    <property type="entry name" value="RIFMO-like"/>
</dbReference>
<comment type="caution">
    <text evidence="5">The sequence shown here is derived from an EMBL/GenBank/DDBJ whole genome shotgun (WGS) entry which is preliminary data.</text>
</comment>
<sequence>MDAAPDVIVAGAGPSGLMAATCLARLGARVVVLDGKAGPTRESRALGLQARSIEIYDQLGLAEPVLAQATLAASVNPGYGHTVFGAVALTELGRTVTPYPGVFILEQSRNEQILSDAFLTLGGTVLWEHALVAVEGGTGGAPVTVTADGPDGPMTLRAPWLIAADGASSTVRKARGIPFEGSTSPLSYFVTDALDATGVVEGGVNLRIEGDDLMLGFPMGGEGHQRLLGIAEYVEGETDAQVEARVQRMLAERFGVEYTQSSWFSRYRTHHRIAARFRDGAVFLVGDAAHVHSPVGAQGMNTGLQDAHNLACKLAQVISGDALPDILDEYEAERRPVAERLVRTTDALFSRLTSRGRWARFVRTKIVPAVGPAAVRIVPRAARGERVFGYLSQTRIRYRMPGARAREHVLGRRLPWTGDNFASLRDFTWQLHGYGVDRLAVERIARTLGVEPVAHARDPHGRLAADRVYLVRPDGFVAGVAAPEVAVAALHDAVRAITREPA</sequence>
<dbReference type="PRINTS" id="PR00420">
    <property type="entry name" value="RNGMNOXGNASE"/>
</dbReference>
<dbReference type="SUPFAM" id="SSF51905">
    <property type="entry name" value="FAD/NAD(P)-binding domain"/>
    <property type="match status" value="1"/>
</dbReference>
<dbReference type="PANTHER" id="PTHR43004">
    <property type="entry name" value="TRK SYSTEM POTASSIUM UPTAKE PROTEIN"/>
    <property type="match status" value="1"/>
</dbReference>
<evidence type="ECO:0000256" key="2">
    <source>
        <dbReference type="ARBA" id="ARBA00022630"/>
    </source>
</evidence>
<dbReference type="RefSeq" id="WP_191763339.1">
    <property type="nucleotide sequence ID" value="NZ_JACSPM010000001.1"/>
</dbReference>
<evidence type="ECO:0000313" key="5">
    <source>
        <dbReference type="EMBL" id="MBD8022135.1"/>
    </source>
</evidence>
<evidence type="ECO:0000259" key="4">
    <source>
        <dbReference type="Pfam" id="PF01494"/>
    </source>
</evidence>
<name>A0ABR8WYH9_9MICO</name>
<organism evidence="5 6">
    <name type="scientific">Microbacterium gallinarum</name>
    <dbReference type="NCBI Taxonomy" id="2762209"/>
    <lineage>
        <taxon>Bacteria</taxon>
        <taxon>Bacillati</taxon>
        <taxon>Actinomycetota</taxon>
        <taxon>Actinomycetes</taxon>
        <taxon>Micrococcales</taxon>
        <taxon>Microbacteriaceae</taxon>
        <taxon>Microbacterium</taxon>
    </lineage>
</organism>
<keyword evidence="3" id="KW-0274">FAD</keyword>
<dbReference type="Gene3D" id="3.50.50.60">
    <property type="entry name" value="FAD/NAD(P)-binding domain"/>
    <property type="match status" value="1"/>
</dbReference>
<keyword evidence="2" id="KW-0285">Flavoprotein</keyword>
<dbReference type="Pfam" id="PF01494">
    <property type="entry name" value="FAD_binding_3"/>
    <property type="match status" value="1"/>
</dbReference>
<evidence type="ECO:0000313" key="6">
    <source>
        <dbReference type="Proteomes" id="UP000602532"/>
    </source>
</evidence>
<dbReference type="GO" id="GO:0004497">
    <property type="term" value="F:monooxygenase activity"/>
    <property type="evidence" value="ECO:0007669"/>
    <property type="project" value="UniProtKB-KW"/>
</dbReference>
<dbReference type="InterPro" id="IPR002938">
    <property type="entry name" value="FAD-bd"/>
</dbReference>
<feature type="domain" description="FAD-binding" evidence="4">
    <location>
        <begin position="6"/>
        <end position="344"/>
    </location>
</feature>
<dbReference type="PANTHER" id="PTHR43004:SF19">
    <property type="entry name" value="BINDING MONOOXYGENASE, PUTATIVE (JCVI)-RELATED"/>
    <property type="match status" value="1"/>
</dbReference>
<dbReference type="Gene3D" id="3.30.70.2450">
    <property type="match status" value="1"/>
</dbReference>
<dbReference type="Proteomes" id="UP000602532">
    <property type="component" value="Unassembled WGS sequence"/>
</dbReference>
<evidence type="ECO:0000256" key="1">
    <source>
        <dbReference type="ARBA" id="ARBA00001974"/>
    </source>
</evidence>
<keyword evidence="6" id="KW-1185">Reference proteome</keyword>